<dbReference type="InterPro" id="IPR052336">
    <property type="entry name" value="MlaD_Phospholipid_Transporter"/>
</dbReference>
<evidence type="ECO:0000313" key="2">
    <source>
        <dbReference type="EMBL" id="TCK60766.1"/>
    </source>
</evidence>
<proteinExistence type="predicted"/>
<gene>
    <name evidence="2" type="ORF">C8D98_1645</name>
</gene>
<dbReference type="RefSeq" id="WP_132873631.1">
    <property type="nucleotide sequence ID" value="NZ_SMGG01000004.1"/>
</dbReference>
<accession>A0A4R1K8S8</accession>
<comment type="caution">
    <text evidence="2">The sequence shown here is derived from an EMBL/GenBank/DDBJ whole genome shotgun (WGS) entry which is preliminary data.</text>
</comment>
<dbReference type="GO" id="GO:0005543">
    <property type="term" value="F:phospholipid binding"/>
    <property type="evidence" value="ECO:0007669"/>
    <property type="project" value="TreeGrafter"/>
</dbReference>
<dbReference type="GO" id="GO:0005548">
    <property type="term" value="F:phospholipid transporter activity"/>
    <property type="evidence" value="ECO:0007669"/>
    <property type="project" value="TreeGrafter"/>
</dbReference>
<feature type="domain" description="Mce/MlaD" evidence="1">
    <location>
        <begin position="37"/>
        <end position="110"/>
    </location>
</feature>
<dbReference type="Pfam" id="PF02470">
    <property type="entry name" value="MlaD"/>
    <property type="match status" value="1"/>
</dbReference>
<dbReference type="PANTHER" id="PTHR33371:SF4">
    <property type="entry name" value="INTERMEMBRANE PHOSPHOLIPID TRANSPORT SYSTEM BINDING PROTEIN MLAD"/>
    <property type="match status" value="1"/>
</dbReference>
<dbReference type="PANTHER" id="PTHR33371">
    <property type="entry name" value="INTERMEMBRANE PHOSPHOLIPID TRANSPORT SYSTEM BINDING PROTEIN MLAD-RELATED"/>
    <property type="match status" value="1"/>
</dbReference>
<keyword evidence="3" id="KW-1185">Reference proteome</keyword>
<dbReference type="Proteomes" id="UP000294614">
    <property type="component" value="Unassembled WGS sequence"/>
</dbReference>
<sequence>MKMGLEAKVGLFVVGCLLLIGAMSMKLVDFSFTKSSGVHIKAIVDDASGLTKDAGVIFSGVEVGKVKDITLENGKAVVDMLLDPQYTLPSNLVLAVRSKGFLGEKYAELKVAGGKAEGVISNGATIASESAGTDFDQLSNKIGDIADDIKAITSSLRKVLATNEAQDNMATTISNIRDITDAVNSIVKNNENRVNAIMYNVDRLTEQLADVTTANAQNINQIIANINAITKDMRAETPAIAKNLSNITGDVNEIVSGNKDDISNTIKTMNRVTEKLEKTVDNINGISGKINEGKGTIGKLVNDETTVDNLNGALVGLKDTLGKLNEFKVDLAFFAERYGQTDEGKGHATIKITPSKERYYLLGLSSHPDGLEKKTITNEVVTYPNGEDGGTDGDYVRNTVTKKRTPGAMTFTAMYANRFWDNYFFRVGLKESEAGVGIDYHPLKDEDKLVLSADLFDFPNKDEDRKAHAKATAKYVFYKNLFMQAGYDNFLNKDDKSWFVGGGVQFRDDDLKYLLGKVPLPN</sequence>
<reference evidence="2 3" key="1">
    <citation type="submission" date="2019-03" db="EMBL/GenBank/DDBJ databases">
        <title>Genomic Encyclopedia of Type Strains, Phase IV (KMG-IV): sequencing the most valuable type-strain genomes for metagenomic binning, comparative biology and taxonomic classification.</title>
        <authorList>
            <person name="Goeker M."/>
        </authorList>
    </citation>
    <scope>NUCLEOTIDE SEQUENCE [LARGE SCALE GENOMIC DNA]</scope>
    <source>
        <strain evidence="2 3">DSM 24984</strain>
    </source>
</reference>
<name>A0A4R1K8S8_9BACT</name>
<dbReference type="AlphaFoldDB" id="A0A4R1K8S8"/>
<protein>
    <submittedName>
        <fullName evidence="2">Phospholipid/cholesterol/gamma-HCH transport system substrate-binding protein</fullName>
    </submittedName>
</protein>
<dbReference type="EMBL" id="SMGG01000004">
    <property type="protein sequence ID" value="TCK60766.1"/>
    <property type="molecule type" value="Genomic_DNA"/>
</dbReference>
<dbReference type="InterPro" id="IPR003399">
    <property type="entry name" value="Mce/MlaD"/>
</dbReference>
<organism evidence="2 3">
    <name type="scientific">Seleniivibrio woodruffii</name>
    <dbReference type="NCBI Taxonomy" id="1078050"/>
    <lineage>
        <taxon>Bacteria</taxon>
        <taxon>Pseudomonadati</taxon>
        <taxon>Deferribacterota</taxon>
        <taxon>Deferribacteres</taxon>
        <taxon>Deferribacterales</taxon>
        <taxon>Geovibrionaceae</taxon>
        <taxon>Seleniivibrio</taxon>
    </lineage>
</organism>
<dbReference type="SUPFAM" id="SSF58104">
    <property type="entry name" value="Methyl-accepting chemotaxis protein (MCP) signaling domain"/>
    <property type="match status" value="1"/>
</dbReference>
<evidence type="ECO:0000259" key="1">
    <source>
        <dbReference type="Pfam" id="PF02470"/>
    </source>
</evidence>
<evidence type="ECO:0000313" key="3">
    <source>
        <dbReference type="Proteomes" id="UP000294614"/>
    </source>
</evidence>
<dbReference type="OrthoDB" id="9788420at2"/>